<dbReference type="AlphaFoldDB" id="A0A167KTG0"/>
<protein>
    <submittedName>
        <fullName evidence="2">Uncharacterized protein</fullName>
    </submittedName>
</protein>
<reference evidence="3" key="1">
    <citation type="submission" date="2015-06" db="EMBL/GenBank/DDBJ databases">
        <title>Expansion of signal transduction pathways in fungi by whole-genome duplication.</title>
        <authorList>
            <consortium name="DOE Joint Genome Institute"/>
            <person name="Corrochano L.M."/>
            <person name="Kuo A."/>
            <person name="Marcet-Houben M."/>
            <person name="Polaino S."/>
            <person name="Salamov A."/>
            <person name="Villalobos J.M."/>
            <person name="Alvarez M.I."/>
            <person name="Avalos J."/>
            <person name="Benito E.P."/>
            <person name="Benoit I."/>
            <person name="Burger G."/>
            <person name="Camino L.P."/>
            <person name="Canovas D."/>
            <person name="Cerda-Olmedo E."/>
            <person name="Cheng J.-F."/>
            <person name="Dominguez A."/>
            <person name="Elias M."/>
            <person name="Eslava A.P."/>
            <person name="Glaser F."/>
            <person name="Grimwood J."/>
            <person name="Gutierrez G."/>
            <person name="Heitman J."/>
            <person name="Henrissat B."/>
            <person name="Iturriaga E.A."/>
            <person name="Lang B.F."/>
            <person name="Lavin J.L."/>
            <person name="Lee S."/>
            <person name="Li W."/>
            <person name="Lindquist E."/>
            <person name="Lopez-Garcia S."/>
            <person name="Luque E.M."/>
            <person name="Marcos A.T."/>
            <person name="Martin J."/>
            <person name="McCluskey K."/>
            <person name="Medina H.R."/>
            <person name="Miralles-Duran A."/>
            <person name="Miyazaki A."/>
            <person name="Munoz-Torres E."/>
            <person name="Oguiza J.A."/>
            <person name="Ohm R."/>
            <person name="Olmedo M."/>
            <person name="Orejas M."/>
            <person name="Ortiz-Castellanos L."/>
            <person name="Pisabarro A.G."/>
            <person name="Rodriguez-Romero J."/>
            <person name="Ruiz-Herrera J."/>
            <person name="Ruiz-Vazquez R."/>
            <person name="Sanz C."/>
            <person name="Schackwitz W."/>
            <person name="Schmutz J."/>
            <person name="Shahriari M."/>
            <person name="Shelest E."/>
            <person name="Silva-Franco F."/>
            <person name="Soanes D."/>
            <person name="Syed K."/>
            <person name="Tagua V.G."/>
            <person name="Talbot N.J."/>
            <person name="Thon M."/>
            <person name="De vries R.P."/>
            <person name="Wiebenga A."/>
            <person name="Yadav J.S."/>
            <person name="Braun E.L."/>
            <person name="Baker S."/>
            <person name="Garre V."/>
            <person name="Horwitz B."/>
            <person name="Torres-Martinez S."/>
            <person name="Idnurm A."/>
            <person name="Herrera-Estrella A."/>
            <person name="Gabaldon T."/>
            <person name="Grigoriev I.V."/>
        </authorList>
    </citation>
    <scope>NUCLEOTIDE SEQUENCE [LARGE SCALE GENOMIC DNA]</scope>
    <source>
        <strain evidence="3">NRRL 1555(-)</strain>
    </source>
</reference>
<accession>A0A167KTG0</accession>
<dbReference type="EMBL" id="KV440993">
    <property type="protein sequence ID" value="OAD68836.1"/>
    <property type="molecule type" value="Genomic_DNA"/>
</dbReference>
<keyword evidence="3" id="KW-1185">Reference proteome</keyword>
<evidence type="ECO:0000313" key="3">
    <source>
        <dbReference type="Proteomes" id="UP000077315"/>
    </source>
</evidence>
<feature type="signal peptide" evidence="1">
    <location>
        <begin position="1"/>
        <end position="29"/>
    </location>
</feature>
<proteinExistence type="predicted"/>
<evidence type="ECO:0000313" key="2">
    <source>
        <dbReference type="EMBL" id="OAD68836.1"/>
    </source>
</evidence>
<dbReference type="Proteomes" id="UP000077315">
    <property type="component" value="Unassembled WGS sequence"/>
</dbReference>
<organism evidence="2 3">
    <name type="scientific">Phycomyces blakesleeanus (strain ATCC 8743b / DSM 1359 / FGSC 10004 / NBRC 33097 / NRRL 1555)</name>
    <dbReference type="NCBI Taxonomy" id="763407"/>
    <lineage>
        <taxon>Eukaryota</taxon>
        <taxon>Fungi</taxon>
        <taxon>Fungi incertae sedis</taxon>
        <taxon>Mucoromycota</taxon>
        <taxon>Mucoromycotina</taxon>
        <taxon>Mucoromycetes</taxon>
        <taxon>Mucorales</taxon>
        <taxon>Phycomycetaceae</taxon>
        <taxon>Phycomyces</taxon>
    </lineage>
</organism>
<dbReference type="RefSeq" id="XP_018286876.1">
    <property type="nucleotide sequence ID" value="XM_018432352.1"/>
</dbReference>
<dbReference type="VEuPathDB" id="FungiDB:PHYBLDRAFT_149847"/>
<gene>
    <name evidence="2" type="ORF">PHYBLDRAFT_149847</name>
</gene>
<evidence type="ECO:0000256" key="1">
    <source>
        <dbReference type="SAM" id="SignalP"/>
    </source>
</evidence>
<sequence length="110" mass="12628">MRQSGGRAKDIIFILLLLQQLLCVLPTMSTTTSANRSQITKFLATPESFTGVNESQITTWSAFNEAFKKQFIAKHLEDVWWQELEGIQQSPFNQSMMLRFVYRSYSALSV</sequence>
<feature type="chain" id="PRO_5007889554" evidence="1">
    <location>
        <begin position="30"/>
        <end position="110"/>
    </location>
</feature>
<name>A0A167KTG0_PHYB8</name>
<dbReference type="GeneID" id="28993258"/>
<dbReference type="InParanoid" id="A0A167KTG0"/>
<keyword evidence="1" id="KW-0732">Signal</keyword>